<dbReference type="eggNOG" id="COG0463">
    <property type="taxonomic scope" value="Bacteria"/>
</dbReference>
<dbReference type="GeneID" id="43184557"/>
<feature type="domain" description="Glycosyltransferase 2-like" evidence="1">
    <location>
        <begin position="6"/>
        <end position="171"/>
    </location>
</feature>
<protein>
    <submittedName>
        <fullName evidence="2">Glycosyltransferase, group 2 family protein</fullName>
        <ecNumber evidence="2">2.4.-.-</ecNumber>
    </submittedName>
</protein>
<dbReference type="EC" id="2.4.-.-" evidence="2"/>
<dbReference type="EMBL" id="ABQC02000016">
    <property type="protein sequence ID" value="EDY96199.1"/>
    <property type="molecule type" value="Genomic_DNA"/>
</dbReference>
<dbReference type="Gene3D" id="3.90.550.10">
    <property type="entry name" value="Spore Coat Polysaccharide Biosynthesis Protein SpsA, Chain A"/>
    <property type="match status" value="1"/>
</dbReference>
<dbReference type="PANTHER" id="PTHR22916:SF3">
    <property type="entry name" value="UDP-GLCNAC:BETAGAL BETA-1,3-N-ACETYLGLUCOSAMINYLTRANSFERASE-LIKE PROTEIN 1"/>
    <property type="match status" value="1"/>
</dbReference>
<dbReference type="PANTHER" id="PTHR22916">
    <property type="entry name" value="GLYCOSYLTRANSFERASE"/>
    <property type="match status" value="1"/>
</dbReference>
<reference evidence="2 3" key="2">
    <citation type="submission" date="2008-08" db="EMBL/GenBank/DDBJ databases">
        <authorList>
            <person name="Fulton L."/>
            <person name="Clifton S."/>
            <person name="Fulton B."/>
            <person name="Xu J."/>
            <person name="Minx P."/>
            <person name="Pepin K.H."/>
            <person name="Johnson M."/>
            <person name="Thiruvilangam P."/>
            <person name="Bhonagiri V."/>
            <person name="Nash W.E."/>
            <person name="Mardis E.R."/>
            <person name="Wilson R.K."/>
        </authorList>
    </citation>
    <scope>NUCLEOTIDE SEQUENCE [LARGE SCALE GENOMIC DNA]</scope>
    <source>
        <strain evidence="3">DSM 17135 / JCM 12973 / M2</strain>
    </source>
</reference>
<name>B5CXR4_PHOPM</name>
<dbReference type="SUPFAM" id="SSF53448">
    <property type="entry name" value="Nucleotide-diphospho-sugar transferases"/>
    <property type="match status" value="1"/>
</dbReference>
<evidence type="ECO:0000259" key="1">
    <source>
        <dbReference type="Pfam" id="PF00535"/>
    </source>
</evidence>
<dbReference type="Proteomes" id="UP000003452">
    <property type="component" value="Unassembled WGS sequence"/>
</dbReference>
<evidence type="ECO:0000313" key="2">
    <source>
        <dbReference type="EMBL" id="EDY96199.1"/>
    </source>
</evidence>
<dbReference type="Pfam" id="PF00535">
    <property type="entry name" value="Glycos_transf_2"/>
    <property type="match status" value="1"/>
</dbReference>
<proteinExistence type="predicted"/>
<reference evidence="2 3" key="1">
    <citation type="submission" date="2008-08" db="EMBL/GenBank/DDBJ databases">
        <title>Draft genome sequence of Bacteroides plebeius (DSM 17135).</title>
        <authorList>
            <person name="Sudarsanam P."/>
            <person name="Ley R."/>
            <person name="Guruge J."/>
            <person name="Turnbaugh P.J."/>
            <person name="Mahowald M."/>
            <person name="Liep D."/>
            <person name="Gordon J."/>
        </authorList>
    </citation>
    <scope>NUCLEOTIDE SEQUENCE [LARGE SCALE GENOMIC DNA]</scope>
    <source>
        <strain evidence="3">DSM 17135 / JCM 12973 / M2</strain>
    </source>
</reference>
<accession>B5CXR4</accession>
<dbReference type="CDD" id="cd00761">
    <property type="entry name" value="Glyco_tranf_GTA_type"/>
    <property type="match status" value="1"/>
</dbReference>
<evidence type="ECO:0000313" key="3">
    <source>
        <dbReference type="Proteomes" id="UP000003452"/>
    </source>
</evidence>
<organism evidence="2 3">
    <name type="scientific">Phocaeicola plebeius (strain DSM 17135 / JCM 12973 / CCUG 54634 / M2)</name>
    <name type="common">Bacteroides plebeius</name>
    <dbReference type="NCBI Taxonomy" id="484018"/>
    <lineage>
        <taxon>Bacteria</taxon>
        <taxon>Pseudomonadati</taxon>
        <taxon>Bacteroidota</taxon>
        <taxon>Bacteroidia</taxon>
        <taxon>Bacteroidales</taxon>
        <taxon>Bacteroidaceae</taxon>
        <taxon>Phocaeicola</taxon>
    </lineage>
</organism>
<dbReference type="InterPro" id="IPR001173">
    <property type="entry name" value="Glyco_trans_2-like"/>
</dbReference>
<dbReference type="InterPro" id="IPR029044">
    <property type="entry name" value="Nucleotide-diphossugar_trans"/>
</dbReference>
<dbReference type="OrthoDB" id="396512at2"/>
<dbReference type="RefSeq" id="WP_007560569.1">
    <property type="nucleotide sequence ID" value="NZ_CAXSQN010000011.1"/>
</dbReference>
<sequence length="349" mass="40803">MEKLLSIIIPTYNMEKYLNKCLDSLLIKTGLEYLEVIVVNDGSSDSSLSIAQAYQQKYPDVFVIIDKTNGNYGSCINAGLPVAKGKYIKILDADDSFSTPILEELIKNINGIDVDLLLTDYVTIDEGGQTLSQSSYQYPELQIFDFPRFFTDRKASVPYIHMHNVAYKRENIIHIKYKQTEGISYTDVEWTFIPMTTVKTAYYLKKPLYKYLLGRAGQTVNPKTLMKNMYSMEKLSFSLIDKYNTCHAHLTPLYQEYLFYRAVVEVSRIYRLYLAYKNTDTQALIKFDAQIKQLNQDIYKHTEGLTINRYLKYIKVWRDNKNRKCIYPFLRYNLKLNNCMRAFFSSQNK</sequence>
<comment type="caution">
    <text evidence="2">The sequence shown here is derived from an EMBL/GenBank/DDBJ whole genome shotgun (WGS) entry which is preliminary data.</text>
</comment>
<dbReference type="GO" id="GO:0016758">
    <property type="term" value="F:hexosyltransferase activity"/>
    <property type="evidence" value="ECO:0007669"/>
    <property type="project" value="UniProtKB-ARBA"/>
</dbReference>
<dbReference type="AlphaFoldDB" id="B5CXR4"/>
<keyword evidence="2" id="KW-0328">Glycosyltransferase</keyword>
<gene>
    <name evidence="2" type="ORF">BACPLE_01507</name>
</gene>
<keyword evidence="2" id="KW-0808">Transferase</keyword>
<dbReference type="HOGENOM" id="CLU_025996_25_2_10"/>